<organism evidence="5 6">
    <name type="scientific">Luteolibacter luteus</name>
    <dbReference type="NCBI Taxonomy" id="2728835"/>
    <lineage>
        <taxon>Bacteria</taxon>
        <taxon>Pseudomonadati</taxon>
        <taxon>Verrucomicrobiota</taxon>
        <taxon>Verrucomicrobiia</taxon>
        <taxon>Verrucomicrobiales</taxon>
        <taxon>Verrucomicrobiaceae</taxon>
        <taxon>Luteolibacter</taxon>
    </lineage>
</organism>
<dbReference type="InterPro" id="IPR009003">
    <property type="entry name" value="Peptidase_S1_PA"/>
</dbReference>
<reference evidence="5 6" key="1">
    <citation type="submission" date="2020-04" db="EMBL/GenBank/DDBJ databases">
        <title>Luteolibacter sp. G-1-1-1 isolated from soil.</title>
        <authorList>
            <person name="Dahal R.H."/>
        </authorList>
    </citation>
    <scope>NUCLEOTIDE SEQUENCE [LARGE SCALE GENOMIC DNA]</scope>
    <source>
        <strain evidence="5 6">G-1-1-1</strain>
    </source>
</reference>
<dbReference type="GO" id="GO:0005509">
    <property type="term" value="F:calcium ion binding"/>
    <property type="evidence" value="ECO:0007669"/>
    <property type="project" value="InterPro"/>
</dbReference>
<evidence type="ECO:0000259" key="4">
    <source>
        <dbReference type="PROSITE" id="PS50853"/>
    </source>
</evidence>
<dbReference type="InterPro" id="IPR025883">
    <property type="entry name" value="Cadherin-like_domain"/>
</dbReference>
<dbReference type="Pfam" id="PF19081">
    <property type="entry name" value="Ig_7"/>
    <property type="match status" value="1"/>
</dbReference>
<dbReference type="PANTHER" id="PTHR46708">
    <property type="entry name" value="TENASCIN"/>
    <property type="match status" value="1"/>
</dbReference>
<dbReference type="PROSITE" id="PS50853">
    <property type="entry name" value="FN3"/>
    <property type="match status" value="1"/>
</dbReference>
<proteinExistence type="predicted"/>
<sequence length="2695" mass="277324">MLPSRIALLERILSQTFLLFAFLLPATAADPMRFTWTDAVSGNWSDTTKWTDDQASGSGPVTGGLAGYVLEFEEAGRYTATQDLGAGFLISELRFGGSEVTLAGNGIRLIANGASSPEIQQDGTADVTINTPVMLLADLNCGGIGSGKVTLGGGVSGNAGLTKSGSGILAVTGTASYSGNTTVEGGTLKLSQSNTANDASTVTIGAGAVLDLNFSGQDTVLSLVLGGIPQANGVYHAANSGGAISGTGSIRVFTPPPPQPSSNANLSALNVSGATLSPAFNSLIGTYSTTVPNAVSGITVMATAAHSGAAVKVGGNQVSSGVASPVIPLSVGNNLITTLVTAQDGVTTRIYTISINRAAPVAVATAPALVISSARATLNGTVNPNGVATVYFEYGPTAAYGSRTPERDVAGTGGRPFAASLGGLKGATIYHFRAVVIGAGGTQFGNGLSFATPPEPPVAATGTPTNVTASTATLVGGLNPNGVKASAYFEYGLTSVYGQATAVQNIPAGAATVNVQAPNISLISGATYHYRLVASNAAGTALGEDVVFTVQPGGGGGSGAPTAAPAVHTGNAVGVGTESAILQGSANPNEGTTLVQFEYGLTAAYGQTSVLQGIGNGNGAAAVAATVSDLLPGTTYHYRVTASNNLGKSLGADATFTTGFPPPTAVTGNSTVLTTTSVKLDGSIRARGATAEAWIDYGTDGVTFNSVRAVPANVSGDLNTEVSAEVPELAQGVTYYFRVRAVGPQGQAMGEVKGFDVASLSGLIRQFPPGVTAANRQGSVSITLGPAAIGSGWRFAGEQFWRESGVPATGLTAGDRVIEFRPVPGYLKPANETVAVASIAAPVALFRSYAPSAEAGTGALTVFLKPQDLTEGIAPARWKFFGEGDAEWKESGTTVNGLAPGNYVILSKQVEGRSTPHPVTAVVAHGQTTSLTIIYYIKEGPVGVPPDLLAFEEVSGDEALPNAYVGQIRTNSGSGSGFVVRPRVVVTAGHVLFNDGTLSAATGAQWLFQHDRQAHDPVPQTPRGFFLMTGYAAQRAEDNSPGISTPASQNLDAGTLFFVQEAGRGGFSGYLASDTSSNEFLLSSALKTVAGYPIDGIGDNGIDRMHATPPAAVNFTKSFERTYITPDVRASAGASGGPLCVLNENGGYYPAAIYLGGTNQTVVRALDSDVVTMIGFSEASSGAAAGATGGSLSNTQSGEYDSETHGALRVIIEPAAARAAGAGWRLDSASSYVFSGDTSGDLEPGAVSISFPTVQGFVPPAPQAATVTAGTIKTVTFTYEETVDGPVITSATAVTGVRGEGFSYQISADHSPLLYSLRGLLPDGLEFHPQTGIISGIPQEAGIFPVTVGASNSGGAGTRELVLTFVPVVADQAFTAPYLVAMNYQVESSETGDAGSSWAASGLPAGVSIHPSSGIVSGTATEPGVYEAEVSTAVRGATGSGTLTLTVTGTAPRITQQPAATRSIQYGTSAALVVEATGLPDPSYQWYRGQSGDTSHPVEGATSPLFTTPPLTANTSYWVRAHSISGSADSTTSSINILPSANANLIGLVTSEGPIEPFSSTVTAYAINVPNEVSAILVTPQVEVTQSTVKVKNVVVPTDAASDPIALGLGANVINVDVISGDGSVTKRYVLSVNRSQTPVLVTGTATGVRDMNATLRGMATPNGMGTVFFQYSTTTDFGNATAGDVISGNLPLAIEEPVTGLRARTTYHYRIGITTGAGTSFASYSAFTTSSAPPVVATGQASDIEATKVKLIGGVNTNGTTTSVHFEWGETTAYGNTTPVQVVPGGASVVDISYMLQGLTPDTIYHYRLVGNSTAGTTFGEDVVFIANQATGGSGIPTAIPAATTGGSQDVTGTSVALQGVANPKGGTTFVRFEYGLTPSYGHSTQARGIGSGTDPSIVVAQATGLLPGRTYHYRLVATNSSGTGRGEDRTFATSPMGPLATTLGATALSSTSVRLFGTANANGALAQVFFEYGTDGVSFPNRIAITGGSVNGEVELPVQVDLADLEPDKIYHFRTFAVRPDNFTIFSRGEVKSFRSDNLAGLLQKFPRELDVGERQGQLQVNLAPAGMGAWRLAGEIQWRASGSMATGLTTGDREIEFLPVLGYHQPGRELVGVVSGSPTLVLNREYFVSPTPPDSSIKVNLIPVNRSGPEVPLSDRIQWRLFGYDDLPWRESGETASGLMPGSYLIEFKAALDLDAPPPCTLVLGPGESKVVSFAYDPDLDSGASSIRVLPYDTVSTRRNQPYAYVGQIRNDTGSHSGFAVKTRVVATVAQSVFDEFTLAQIPGVQWLFQQDRAVHEPKPQTPRGFYVFDGYAAQREQDDTPGFPSLAAQEMNVAALYFLEDAGRGGYSGFLATDEATQPLATATSLKTLVGYPVRGGGSISNHGRMQASRTLTDAFVPVTDVIFGSSTIMGLHGMDGGPLCIQTNGGNYFPAGIYVGGSNSQNHVRAIDGEVIDLFNRAELTANTGNNNNTGGISQTSYTAVSASSTRGALSVIIEPAEARLAGALWKLGGDSSFVVSGARKNNMMPGQYVLQLKTIPGFRSPVQQSTNVLANNLTTVTFTYLPELSPLFNWRQLHFATTANTGDAADGSDPDGDGILNLDEYIAGTDPLNRSDAFFVSGSEREGNTFLLTVPVKAGRLYILQRSTNLPTADWTDVVTAGPFALGGTRTLVDPAATSSSGIYRVKVELLGP</sequence>
<dbReference type="PANTHER" id="PTHR46708:SF2">
    <property type="entry name" value="FIBRONECTIN TYPE-III DOMAIN-CONTAINING PROTEIN"/>
    <property type="match status" value="1"/>
</dbReference>
<dbReference type="EMBL" id="CP051774">
    <property type="protein sequence ID" value="QJE97252.1"/>
    <property type="molecule type" value="Genomic_DNA"/>
</dbReference>
<name>A0A858RK63_9BACT</name>
<dbReference type="InterPro" id="IPR015919">
    <property type="entry name" value="Cadherin-like_sf"/>
</dbReference>
<dbReference type="NCBIfam" id="TIGR02601">
    <property type="entry name" value="autotrns_rpt"/>
    <property type="match status" value="1"/>
</dbReference>
<evidence type="ECO:0000313" key="5">
    <source>
        <dbReference type="EMBL" id="QJE97252.1"/>
    </source>
</evidence>
<dbReference type="SUPFAM" id="SSF49265">
    <property type="entry name" value="Fibronectin type III"/>
    <property type="match status" value="3"/>
</dbReference>
<dbReference type="SUPFAM" id="SSF49313">
    <property type="entry name" value="Cadherin-like"/>
    <property type="match status" value="1"/>
</dbReference>
<gene>
    <name evidence="5" type="ORF">HHL09_16135</name>
</gene>
<dbReference type="Gene3D" id="2.40.10.10">
    <property type="entry name" value="Trypsin-like serine proteases"/>
    <property type="match status" value="2"/>
</dbReference>
<dbReference type="InterPro" id="IPR013425">
    <property type="entry name" value="Autotrns_rpt"/>
</dbReference>
<dbReference type="InterPro" id="IPR018247">
    <property type="entry name" value="EF_Hand_1_Ca_BS"/>
</dbReference>
<dbReference type="InterPro" id="IPR050991">
    <property type="entry name" value="ECM_Regulatory_Proteins"/>
</dbReference>
<dbReference type="SUPFAM" id="SSF50494">
    <property type="entry name" value="Trypsin-like serine proteases"/>
    <property type="match status" value="1"/>
</dbReference>
<evidence type="ECO:0000256" key="1">
    <source>
        <dbReference type="ARBA" id="ARBA00022729"/>
    </source>
</evidence>
<dbReference type="InterPro" id="IPR044023">
    <property type="entry name" value="Ig_7"/>
</dbReference>
<dbReference type="Gene3D" id="2.60.40.10">
    <property type="entry name" value="Immunoglobulins"/>
    <property type="match status" value="4"/>
</dbReference>
<keyword evidence="6" id="KW-1185">Reference proteome</keyword>
<dbReference type="KEGG" id="luo:HHL09_16135"/>
<dbReference type="InterPro" id="IPR003961">
    <property type="entry name" value="FN3_dom"/>
</dbReference>
<dbReference type="SMART" id="SM00060">
    <property type="entry name" value="FN3"/>
    <property type="match status" value="5"/>
</dbReference>
<evidence type="ECO:0000256" key="2">
    <source>
        <dbReference type="ARBA" id="ARBA00022737"/>
    </source>
</evidence>
<keyword evidence="2" id="KW-0677">Repeat</keyword>
<evidence type="ECO:0000256" key="3">
    <source>
        <dbReference type="SAM" id="MobiDB-lite"/>
    </source>
</evidence>
<feature type="domain" description="Fibronectin type-III" evidence="4">
    <location>
        <begin position="564"/>
        <end position="663"/>
    </location>
</feature>
<keyword evidence="1" id="KW-0732">Signal</keyword>
<dbReference type="RefSeq" id="WP_169455652.1">
    <property type="nucleotide sequence ID" value="NZ_CP051774.1"/>
</dbReference>
<dbReference type="Pfam" id="PF05345">
    <property type="entry name" value="He_PIG"/>
    <property type="match status" value="2"/>
</dbReference>
<feature type="compositionally biased region" description="Low complexity" evidence="3">
    <location>
        <begin position="1181"/>
        <end position="1193"/>
    </location>
</feature>
<dbReference type="Pfam" id="PF12733">
    <property type="entry name" value="Cadherin-like"/>
    <property type="match status" value="2"/>
</dbReference>
<protein>
    <recommendedName>
        <fullName evidence="4">Fibronectin type-III domain-containing protein</fullName>
    </recommendedName>
</protein>
<dbReference type="Proteomes" id="UP000501812">
    <property type="component" value="Chromosome"/>
</dbReference>
<dbReference type="InterPro" id="IPR013783">
    <property type="entry name" value="Ig-like_fold"/>
</dbReference>
<dbReference type="PROSITE" id="PS00018">
    <property type="entry name" value="EF_HAND_1"/>
    <property type="match status" value="1"/>
</dbReference>
<accession>A0A858RK63</accession>
<dbReference type="InterPro" id="IPR036116">
    <property type="entry name" value="FN3_sf"/>
</dbReference>
<evidence type="ECO:0000313" key="6">
    <source>
        <dbReference type="Proteomes" id="UP000501812"/>
    </source>
</evidence>
<dbReference type="InterPro" id="IPR043504">
    <property type="entry name" value="Peptidase_S1_PA_chymotrypsin"/>
</dbReference>
<dbReference type="Pfam" id="PF12951">
    <property type="entry name" value="PATR"/>
    <property type="match status" value="1"/>
</dbReference>
<dbReference type="GO" id="GO:0016020">
    <property type="term" value="C:membrane"/>
    <property type="evidence" value="ECO:0007669"/>
    <property type="project" value="InterPro"/>
</dbReference>
<feature type="region of interest" description="Disordered" evidence="3">
    <location>
        <begin position="1181"/>
        <end position="1200"/>
    </location>
</feature>